<evidence type="ECO:0000313" key="5">
    <source>
        <dbReference type="EMBL" id="MBS0031397.1"/>
    </source>
</evidence>
<keyword evidence="2" id="KW-0238">DNA-binding</keyword>
<reference evidence="5 6" key="1">
    <citation type="submission" date="2021-04" db="EMBL/GenBank/DDBJ databases">
        <title>Chitinophaga sp. nov., isolated from the rhizosphere soil.</title>
        <authorList>
            <person name="He S."/>
        </authorList>
    </citation>
    <scope>NUCLEOTIDE SEQUENCE [LARGE SCALE GENOMIC DNA]</scope>
    <source>
        <strain evidence="5 6">2R12</strain>
    </source>
</reference>
<feature type="domain" description="HTH araC/xylS-type" evidence="4">
    <location>
        <begin position="157"/>
        <end position="252"/>
    </location>
</feature>
<gene>
    <name evidence="5" type="ORF">KE626_28965</name>
</gene>
<dbReference type="PROSITE" id="PS01124">
    <property type="entry name" value="HTH_ARAC_FAMILY_2"/>
    <property type="match status" value="1"/>
</dbReference>
<name>A0ABS5J9W5_9BACT</name>
<dbReference type="InterPro" id="IPR018060">
    <property type="entry name" value="HTH_AraC"/>
</dbReference>
<keyword evidence="3" id="KW-0804">Transcription</keyword>
<organism evidence="5 6">
    <name type="scientific">Chitinophaga hostae</name>
    <dbReference type="NCBI Taxonomy" id="2831022"/>
    <lineage>
        <taxon>Bacteria</taxon>
        <taxon>Pseudomonadati</taxon>
        <taxon>Bacteroidota</taxon>
        <taxon>Chitinophagia</taxon>
        <taxon>Chitinophagales</taxon>
        <taxon>Chitinophagaceae</taxon>
        <taxon>Chitinophaga</taxon>
    </lineage>
</organism>
<evidence type="ECO:0000256" key="1">
    <source>
        <dbReference type="ARBA" id="ARBA00023015"/>
    </source>
</evidence>
<protein>
    <submittedName>
        <fullName evidence="5">Helix-turn-helix transcriptional regulator</fullName>
    </submittedName>
</protein>
<evidence type="ECO:0000259" key="4">
    <source>
        <dbReference type="PROSITE" id="PS01124"/>
    </source>
</evidence>
<evidence type="ECO:0000256" key="2">
    <source>
        <dbReference type="ARBA" id="ARBA00023125"/>
    </source>
</evidence>
<keyword evidence="1" id="KW-0805">Transcription regulation</keyword>
<keyword evidence="6" id="KW-1185">Reference proteome</keyword>
<dbReference type="Gene3D" id="1.10.10.60">
    <property type="entry name" value="Homeodomain-like"/>
    <property type="match status" value="1"/>
</dbReference>
<dbReference type="PANTHER" id="PTHR46796">
    <property type="entry name" value="HTH-TYPE TRANSCRIPTIONAL ACTIVATOR RHAS-RELATED"/>
    <property type="match status" value="1"/>
</dbReference>
<dbReference type="InterPro" id="IPR046532">
    <property type="entry name" value="DUF6597"/>
</dbReference>
<dbReference type="Pfam" id="PF20240">
    <property type="entry name" value="DUF6597"/>
    <property type="match status" value="1"/>
</dbReference>
<proteinExistence type="predicted"/>
<dbReference type="InterPro" id="IPR050204">
    <property type="entry name" value="AraC_XylS_family_regulators"/>
</dbReference>
<evidence type="ECO:0000313" key="6">
    <source>
        <dbReference type="Proteomes" id="UP000676386"/>
    </source>
</evidence>
<dbReference type="Proteomes" id="UP000676386">
    <property type="component" value="Unassembled WGS sequence"/>
</dbReference>
<dbReference type="EMBL" id="JAGTXB010000022">
    <property type="protein sequence ID" value="MBS0031397.1"/>
    <property type="molecule type" value="Genomic_DNA"/>
</dbReference>
<dbReference type="Pfam" id="PF12833">
    <property type="entry name" value="HTH_18"/>
    <property type="match status" value="1"/>
</dbReference>
<accession>A0ABS5J9W5</accession>
<comment type="caution">
    <text evidence="5">The sequence shown here is derived from an EMBL/GenBank/DDBJ whole genome shotgun (WGS) entry which is preliminary data.</text>
</comment>
<evidence type="ECO:0000256" key="3">
    <source>
        <dbReference type="ARBA" id="ARBA00023163"/>
    </source>
</evidence>
<dbReference type="SMART" id="SM00342">
    <property type="entry name" value="HTH_ARAC"/>
    <property type="match status" value="1"/>
</dbReference>
<sequence length="265" mass="30112">MSSGRLRTNYVLGQGKTDSSMEIKSIQPDKSLAGFVESFWMIRNDLAAEKEIIVLPDGRFDIIFFLANGSFHATLRGLDTYPEQAAIPGRTIMFAVSFKLLAVEYLLDIKMAAILNNGEQLPDGFWNIGPQDLEDFQGFCAKISTTMLALIKPGIDNRKKELFELIYTSNGSLTVHDLSDRVAWSRRQINRYFNEQFGISLKAYCNIFRFKSSLQQIKEGRLFPELNFADQTHFIKEVKRFSGVSPKELAKNQNGRFILLSDLSQ</sequence>